<name>A0AAF0U1R5_SOLVR</name>
<proteinExistence type="predicted"/>
<dbReference type="AlphaFoldDB" id="A0AAF0U1R5"/>
<keyword evidence="3" id="KW-1185">Reference proteome</keyword>
<dbReference type="Proteomes" id="UP001234989">
    <property type="component" value="Chromosome 7"/>
</dbReference>
<organism evidence="2 3">
    <name type="scientific">Solanum verrucosum</name>
    <dbReference type="NCBI Taxonomy" id="315347"/>
    <lineage>
        <taxon>Eukaryota</taxon>
        <taxon>Viridiplantae</taxon>
        <taxon>Streptophyta</taxon>
        <taxon>Embryophyta</taxon>
        <taxon>Tracheophyta</taxon>
        <taxon>Spermatophyta</taxon>
        <taxon>Magnoliopsida</taxon>
        <taxon>eudicotyledons</taxon>
        <taxon>Gunneridae</taxon>
        <taxon>Pentapetalae</taxon>
        <taxon>asterids</taxon>
        <taxon>lamiids</taxon>
        <taxon>Solanales</taxon>
        <taxon>Solanaceae</taxon>
        <taxon>Solanoideae</taxon>
        <taxon>Solaneae</taxon>
        <taxon>Solanum</taxon>
    </lineage>
</organism>
<dbReference type="Pfam" id="PF13966">
    <property type="entry name" value="zf-RVT"/>
    <property type="match status" value="1"/>
</dbReference>
<feature type="domain" description="Reverse transcriptase zinc-binding" evidence="1">
    <location>
        <begin position="18"/>
        <end position="70"/>
    </location>
</feature>
<reference evidence="2" key="1">
    <citation type="submission" date="2023-08" db="EMBL/GenBank/DDBJ databases">
        <title>A de novo genome assembly of Solanum verrucosum Schlechtendal, a Mexican diploid species geographically isolated from the other diploid A-genome species in potato relatives.</title>
        <authorList>
            <person name="Hosaka K."/>
        </authorList>
    </citation>
    <scope>NUCLEOTIDE SEQUENCE</scope>
    <source>
        <tissue evidence="2">Young leaves</tissue>
    </source>
</reference>
<gene>
    <name evidence="2" type="ORF">MTR67_031063</name>
</gene>
<dbReference type="EMBL" id="CP133618">
    <property type="protein sequence ID" value="WMV37678.1"/>
    <property type="molecule type" value="Genomic_DNA"/>
</dbReference>
<evidence type="ECO:0000313" key="2">
    <source>
        <dbReference type="EMBL" id="WMV37678.1"/>
    </source>
</evidence>
<sequence>MVSKELGVEDLARIVTAYFTMWLMLNKKLEIVDRLAKWGVEVTKTRVSCLNEEEAIEHLIVQCQFDRYLWKRLLRWTQQHSVIPTIWDQFIQWSIQHGKGKARATQIFKIIFAECVYGVWIERNNRIFVKKRQTGGKCGQGDSLRDYC</sequence>
<evidence type="ECO:0000313" key="3">
    <source>
        <dbReference type="Proteomes" id="UP001234989"/>
    </source>
</evidence>
<protein>
    <recommendedName>
        <fullName evidence="1">Reverse transcriptase zinc-binding domain-containing protein</fullName>
    </recommendedName>
</protein>
<evidence type="ECO:0000259" key="1">
    <source>
        <dbReference type="Pfam" id="PF13966"/>
    </source>
</evidence>
<accession>A0AAF0U1R5</accession>
<dbReference type="InterPro" id="IPR026960">
    <property type="entry name" value="RVT-Znf"/>
</dbReference>